<dbReference type="InterPro" id="IPR013762">
    <property type="entry name" value="Integrase-like_cat_sf"/>
</dbReference>
<dbReference type="Pfam" id="PF14659">
    <property type="entry name" value="Phage_int_SAM_3"/>
    <property type="match status" value="1"/>
</dbReference>
<dbReference type="SUPFAM" id="SSF56349">
    <property type="entry name" value="DNA breaking-rejoining enzymes"/>
    <property type="match status" value="1"/>
</dbReference>
<reference evidence="6 7" key="1">
    <citation type="submission" date="2019-01" db="EMBL/GenBank/DDBJ databases">
        <title>Complete genome sequence of Cohnella hallensis HS21 isolated from Korean fir (Abies koreana) rhizospheric soil.</title>
        <authorList>
            <person name="Jiang L."/>
            <person name="Kang S.W."/>
            <person name="Kim S."/>
            <person name="Jung J."/>
            <person name="Kim C.Y."/>
            <person name="Kim D.H."/>
            <person name="Kim S.W."/>
            <person name="Lee J."/>
        </authorList>
    </citation>
    <scope>NUCLEOTIDE SEQUENCE [LARGE SCALE GENOMIC DNA]</scope>
    <source>
        <strain evidence="6 7">HS21</strain>
    </source>
</reference>
<dbReference type="EMBL" id="AP019400">
    <property type="protein sequence ID" value="BBI32446.1"/>
    <property type="molecule type" value="Genomic_DNA"/>
</dbReference>
<protein>
    <submittedName>
        <fullName evidence="6">Site-specific integrase</fullName>
    </submittedName>
</protein>
<dbReference type="CDD" id="cd01189">
    <property type="entry name" value="INT_ICEBs1_C_like"/>
    <property type="match status" value="1"/>
</dbReference>
<dbReference type="PROSITE" id="PS51898">
    <property type="entry name" value="TYR_RECOMBINASE"/>
    <property type="match status" value="1"/>
</dbReference>
<dbReference type="AlphaFoldDB" id="A0A3T1D2W4"/>
<evidence type="ECO:0000313" key="7">
    <source>
        <dbReference type="Proteomes" id="UP000289856"/>
    </source>
</evidence>
<evidence type="ECO:0000256" key="1">
    <source>
        <dbReference type="ARBA" id="ARBA00008857"/>
    </source>
</evidence>
<proteinExistence type="inferred from homology"/>
<keyword evidence="4" id="KW-0233">DNA recombination</keyword>
<dbReference type="GO" id="GO:0006310">
    <property type="term" value="P:DNA recombination"/>
    <property type="evidence" value="ECO:0007669"/>
    <property type="project" value="UniProtKB-KW"/>
</dbReference>
<comment type="similarity">
    <text evidence="1">Belongs to the 'phage' integrase family.</text>
</comment>
<evidence type="ECO:0000313" key="6">
    <source>
        <dbReference type="EMBL" id="BBI32446.1"/>
    </source>
</evidence>
<evidence type="ECO:0000256" key="4">
    <source>
        <dbReference type="ARBA" id="ARBA00023172"/>
    </source>
</evidence>
<organism evidence="6 7">
    <name type="scientific">Cohnella abietis</name>
    <dbReference type="NCBI Taxonomy" id="2507935"/>
    <lineage>
        <taxon>Bacteria</taxon>
        <taxon>Bacillati</taxon>
        <taxon>Bacillota</taxon>
        <taxon>Bacilli</taxon>
        <taxon>Bacillales</taxon>
        <taxon>Paenibacillaceae</taxon>
        <taxon>Cohnella</taxon>
    </lineage>
</organism>
<keyword evidence="3" id="KW-0238">DNA-binding</keyword>
<dbReference type="GO" id="GO:0003677">
    <property type="term" value="F:DNA binding"/>
    <property type="evidence" value="ECO:0007669"/>
    <property type="project" value="UniProtKB-KW"/>
</dbReference>
<dbReference type="Gene3D" id="1.10.443.10">
    <property type="entry name" value="Intergrase catalytic core"/>
    <property type="match status" value="1"/>
</dbReference>
<keyword evidence="2" id="KW-0229">DNA integration</keyword>
<dbReference type="OrthoDB" id="9803188at2"/>
<evidence type="ECO:0000256" key="3">
    <source>
        <dbReference type="ARBA" id="ARBA00023125"/>
    </source>
</evidence>
<dbReference type="InterPro" id="IPR002104">
    <property type="entry name" value="Integrase_catalytic"/>
</dbReference>
<gene>
    <name evidence="6" type="primary">xerC_1</name>
    <name evidence="6" type="ORF">KCTCHS21_18450</name>
</gene>
<evidence type="ECO:0000256" key="2">
    <source>
        <dbReference type="ARBA" id="ARBA00022908"/>
    </source>
</evidence>
<accession>A0A3T1D2W4</accession>
<keyword evidence="7" id="KW-1185">Reference proteome</keyword>
<dbReference type="GO" id="GO:0015074">
    <property type="term" value="P:DNA integration"/>
    <property type="evidence" value="ECO:0007669"/>
    <property type="project" value="UniProtKB-KW"/>
</dbReference>
<dbReference type="InterPro" id="IPR010998">
    <property type="entry name" value="Integrase_recombinase_N"/>
</dbReference>
<feature type="domain" description="Tyr recombinase" evidence="5">
    <location>
        <begin position="216"/>
        <end position="425"/>
    </location>
</feature>
<dbReference type="KEGG" id="cohn:KCTCHS21_18450"/>
<dbReference type="InterPro" id="IPR004107">
    <property type="entry name" value="Integrase_SAM-like_N"/>
</dbReference>
<name>A0A3T1D2W4_9BACL</name>
<evidence type="ECO:0000259" key="5">
    <source>
        <dbReference type="PROSITE" id="PS51898"/>
    </source>
</evidence>
<dbReference type="Pfam" id="PF00589">
    <property type="entry name" value="Phage_integrase"/>
    <property type="match status" value="1"/>
</dbReference>
<dbReference type="PANTHER" id="PTHR30349:SF64">
    <property type="entry name" value="PROPHAGE INTEGRASE INTD-RELATED"/>
    <property type="match status" value="1"/>
</dbReference>
<dbReference type="RefSeq" id="WP_130606980.1">
    <property type="nucleotide sequence ID" value="NZ_AP019400.1"/>
</dbReference>
<sequence>MAKGSYERRGLLSWRLYAELGVNALGGREREKKTVKIEDPNLIKASKLLKDIRNLEVAQESDDVSIVRAAKKLQEHLDMELARFKIEIESGETQKKPERMKFSEFSKLWRKEYAPSKYSARAFKGYTERLDSHVDPFFERLYMSEITPLHILEFKNYLATPEARKDGRDILLSPSSQLFIFKVLTAILGAAVDLNVITKDPSESIAAPKVPKNKKKAKDVYSEKEAITVMIALLRYVQLWRLYFFAAMFGGYRRGELVALEWDMVDFSKNRFYISRSIAWTEKGKPMVRGTKEENEEWVAMPKWFMRDLADFYLSWREERLKVSNGEWYGGQDEFGNDKYQYVFHSGSGKPYYHDTPTATWRRFLKSHGLRHIKLHGLRHTAATLLAEDGVSLSLIQGHLRHDSNETTDEFYSHFTDKAGRAVADHFEKFDPQTLVTVGTNWGQGSTVSSQIAPFNPKRKKQKPI</sequence>
<dbReference type="Proteomes" id="UP000289856">
    <property type="component" value="Chromosome"/>
</dbReference>
<dbReference type="InterPro" id="IPR050090">
    <property type="entry name" value="Tyrosine_recombinase_XerCD"/>
</dbReference>
<dbReference type="PANTHER" id="PTHR30349">
    <property type="entry name" value="PHAGE INTEGRASE-RELATED"/>
    <property type="match status" value="1"/>
</dbReference>
<dbReference type="Gene3D" id="1.10.150.130">
    <property type="match status" value="1"/>
</dbReference>
<dbReference type="InterPro" id="IPR011010">
    <property type="entry name" value="DNA_brk_join_enz"/>
</dbReference>